<comment type="subcellular location">
    <subcellularLocation>
        <location evidence="1">Membrane</location>
        <topology evidence="1">Multi-pass membrane protein</topology>
    </subcellularLocation>
</comment>
<dbReference type="InterPro" id="IPR043926">
    <property type="entry name" value="ABCG_dom"/>
</dbReference>
<dbReference type="PROSITE" id="PS00211">
    <property type="entry name" value="ABC_TRANSPORTER_1"/>
    <property type="match status" value="1"/>
</dbReference>
<keyword evidence="6" id="KW-0067">ATP-binding</keyword>
<dbReference type="Pfam" id="PF01061">
    <property type="entry name" value="ABC2_membrane"/>
    <property type="match status" value="2"/>
</dbReference>
<dbReference type="SMART" id="SM00382">
    <property type="entry name" value="AAA"/>
    <property type="match status" value="2"/>
</dbReference>
<evidence type="ECO:0000256" key="4">
    <source>
        <dbReference type="ARBA" id="ARBA00022692"/>
    </source>
</evidence>
<proteinExistence type="inferred from homology"/>
<name>A0A4U6XKT0_9PEZI</name>
<feature type="transmembrane region" description="Helical" evidence="10">
    <location>
        <begin position="1229"/>
        <end position="1252"/>
    </location>
</feature>
<sequence>MTDSRPSAGNVKSSPSDDTLHDKAAPEQDHRQNEMDIEISTPRVNDLVRPHSLELIRSASRLDPDINPFLSSHPALDPGSREHFNAKKWARALLQHSARSPQHYPRLEAGVAYRGLSVHGYGTDTDYQKDVLNVLWRAPVLAKQALSGRRRRQKIDILRGFDGIVESGEMLLVLGRPGSGVSTLLKTIAGETRGLHLGPHSHFSYQGIPMETMHRRFRGETIYQAETDIHFPHLTVGQTLLFAALARTPRNRLPGVSRQRYAEHLRDVVMAVFGISHTANTKVGNDFVRGVSGGERKRVSIAEVTLGQSPIQCWDNSTRGLDSATALEFARTLRLSTDMARTSAVVAMYQASQPAYDVFDKVALLYEGRQIYFGPTALAKQYFVDMGYRCPDRQTTADFLTSLTNPAERVVRSGYENRVPRTPDEFAAVWKSSDPRARLMDDIHRFEQEHPLNGAGVDKFATTRQAHKASMLSSQSPYTISLPMQVWLCMTRGYHRLVGDWLFPLVTVVGNFVISVVLGSIFFDLPSDASSLNSRCILLFFAILFNGLSSALEVLTLYAQRPIVEKHARYALYHPASEAISSTICDMPTKMLSSLAFNLPLYFMAGLRTEAGAFFVFLLFGFATTLAMSAILRTVAQTSRTIHQALTPAAFFILSLVIYTGFVLPTRDMKGWLRWINRVNPIAYAFEALVANEFTGRRFPCLRYVPAYPGAAPDERTCSVAGAAPGADFVDGDVYINATYSYYKSHIWRNFGILIAFIVVFMCVYLVAAEYITTDRSKGEVLVFRRGQSKRPSRTPDDEEAVQQPDRVYESEKNDAVSPAAGAKPAARGGGSGGGGGGGRSTKFEDRSVFHWKDVCYDITIKNKDGRILDHVGGWVKPGNLTALMGSTGAGKTTLLDVLANRVTVGVVSGDILVNGVARDKSFQRKAGYVQQQDIHLETSTVREALRFSAVLRQPASVSKQEKHAYVEEVIGLLEMEAYADAIVGVPGEGLNVEQRKRLTIGVELAAKPDLLLFLDEPTSGLDSQTAWSIASLIRKLSDNGQAILCTIHQPSALLFQQFDRLLLLAHGGRTVYFGDIGDNARVLTGYFEQYGAAPCERDENPAEWMLKVIGAAPGASAERDWPRTWRDSDECAQVGRELQRLERVSKGAAAAAAAGGRHDTAAEAGMSSTYAAPFHVQMAVCTERVFQQYWRTPSYIYSKMILSGGTSLFIGVSFYQSPLTMQGLQSQMFSIFMLLVVFVFLVYQTMPNFILQREQYEARERASRAYSWHVFMLVNILVEIPWNTLVALVVFFPFYYLVGMHRNAVPTDAVAERGGLMFLLVWAFMLFESTFADMVVAGVPTAETGATLSLLLFVLCLIFCGVIVPQNALPGFWKFMYRVSPLTYLVEGLLSTGLAHNMVECSQLELLQFRAPSANGTTTTCGDYMAPYMEMAGGRVYNPESTDMCQFCPLSTTDMFLSTVSASYDRRWRSYGLLWVYIVFNLFAALALYWLARVPKSYSVAQLWKKTK</sequence>
<feature type="domain" description="ABC transporter" evidence="11">
    <location>
        <begin position="850"/>
        <end position="1093"/>
    </location>
</feature>
<feature type="domain" description="ABC transporter" evidence="11">
    <location>
        <begin position="141"/>
        <end position="392"/>
    </location>
</feature>
<dbReference type="Pfam" id="PF00005">
    <property type="entry name" value="ABC_tran"/>
    <property type="match status" value="2"/>
</dbReference>
<evidence type="ECO:0000313" key="13">
    <source>
        <dbReference type="Proteomes" id="UP000310108"/>
    </source>
</evidence>
<evidence type="ECO:0000256" key="5">
    <source>
        <dbReference type="ARBA" id="ARBA00022741"/>
    </source>
</evidence>
<dbReference type="InterPro" id="IPR003439">
    <property type="entry name" value="ABC_transporter-like_ATP-bd"/>
</dbReference>
<dbReference type="GO" id="GO:0005524">
    <property type="term" value="F:ATP binding"/>
    <property type="evidence" value="ECO:0007669"/>
    <property type="project" value="UniProtKB-KW"/>
</dbReference>
<dbReference type="GO" id="GO:0016020">
    <property type="term" value="C:membrane"/>
    <property type="evidence" value="ECO:0007669"/>
    <property type="project" value="UniProtKB-SubCell"/>
</dbReference>
<feature type="transmembrane region" description="Helical" evidence="10">
    <location>
        <begin position="1349"/>
        <end position="1369"/>
    </location>
</feature>
<keyword evidence="13" id="KW-1185">Reference proteome</keyword>
<evidence type="ECO:0000256" key="6">
    <source>
        <dbReference type="ARBA" id="ARBA00022840"/>
    </source>
</evidence>
<keyword evidence="8 10" id="KW-0472">Membrane</keyword>
<protein>
    <submittedName>
        <fullName evidence="12">ABC transporter CDR4</fullName>
    </submittedName>
</protein>
<accession>A0A4U6XKT0</accession>
<dbReference type="PANTHER" id="PTHR19241">
    <property type="entry name" value="ATP-BINDING CASSETTE TRANSPORTER"/>
    <property type="match status" value="1"/>
</dbReference>
<feature type="transmembrane region" description="Helical" evidence="10">
    <location>
        <begin position="501"/>
        <end position="525"/>
    </location>
</feature>
<feature type="compositionally biased region" description="Basic and acidic residues" evidence="9">
    <location>
        <begin position="18"/>
        <end position="34"/>
    </location>
</feature>
<dbReference type="CDD" id="cd03233">
    <property type="entry name" value="ABCG_PDR_domain1"/>
    <property type="match status" value="1"/>
</dbReference>
<dbReference type="InterPro" id="IPR034001">
    <property type="entry name" value="ABCG_PDR_1"/>
</dbReference>
<feature type="compositionally biased region" description="Gly residues" evidence="9">
    <location>
        <begin position="828"/>
        <end position="840"/>
    </location>
</feature>
<keyword evidence="7 10" id="KW-1133">Transmembrane helix</keyword>
<feature type="transmembrane region" description="Helical" evidence="10">
    <location>
        <begin position="611"/>
        <end position="633"/>
    </location>
</feature>
<reference evidence="12 13" key="1">
    <citation type="journal article" date="2019" name="PLoS ONE">
        <title>Comparative genome analysis indicates high evolutionary potential of pathogenicity genes in Colletotrichum tanaceti.</title>
        <authorList>
            <person name="Lelwala R.V."/>
            <person name="Korhonen P.K."/>
            <person name="Young N.D."/>
            <person name="Scott J.B."/>
            <person name="Ades P.A."/>
            <person name="Gasser R.B."/>
            <person name="Taylor P.W.J."/>
        </authorList>
    </citation>
    <scope>NUCLEOTIDE SEQUENCE [LARGE SCALE GENOMIC DNA]</scope>
    <source>
        <strain evidence="12">BRIP57314</strain>
    </source>
</reference>
<evidence type="ECO:0000256" key="7">
    <source>
        <dbReference type="ARBA" id="ARBA00022989"/>
    </source>
</evidence>
<dbReference type="FunFam" id="3.40.50.300:FF:000054">
    <property type="entry name" value="ABC multidrug transporter atrF"/>
    <property type="match status" value="1"/>
</dbReference>
<feature type="transmembrane region" description="Helical" evidence="10">
    <location>
        <begin position="747"/>
        <end position="768"/>
    </location>
</feature>
<feature type="transmembrane region" description="Helical" evidence="10">
    <location>
        <begin position="1475"/>
        <end position="1493"/>
    </location>
</feature>
<dbReference type="Gene3D" id="3.40.50.300">
    <property type="entry name" value="P-loop containing nucleotide triphosphate hydrolases"/>
    <property type="match status" value="2"/>
</dbReference>
<dbReference type="InterPro" id="IPR017871">
    <property type="entry name" value="ABC_transporter-like_CS"/>
</dbReference>
<dbReference type="InterPro" id="IPR003593">
    <property type="entry name" value="AAA+_ATPase"/>
</dbReference>
<dbReference type="GO" id="GO:0016887">
    <property type="term" value="F:ATP hydrolysis activity"/>
    <property type="evidence" value="ECO:0007669"/>
    <property type="project" value="InterPro"/>
</dbReference>
<comment type="caution">
    <text evidence="12">The sequence shown here is derived from an EMBL/GenBank/DDBJ whole genome shotgun (WGS) entry which is preliminary data.</text>
</comment>
<evidence type="ECO:0000256" key="10">
    <source>
        <dbReference type="SAM" id="Phobius"/>
    </source>
</evidence>
<dbReference type="InterPro" id="IPR013525">
    <property type="entry name" value="ABC2_TM"/>
</dbReference>
<organism evidence="12 13">
    <name type="scientific">Colletotrichum tanaceti</name>
    <dbReference type="NCBI Taxonomy" id="1306861"/>
    <lineage>
        <taxon>Eukaryota</taxon>
        <taxon>Fungi</taxon>
        <taxon>Dikarya</taxon>
        <taxon>Ascomycota</taxon>
        <taxon>Pezizomycotina</taxon>
        <taxon>Sordariomycetes</taxon>
        <taxon>Hypocreomycetidae</taxon>
        <taxon>Glomerellales</taxon>
        <taxon>Glomerellaceae</taxon>
        <taxon>Colletotrichum</taxon>
        <taxon>Colletotrichum destructivum species complex</taxon>
    </lineage>
</organism>
<keyword evidence="4 10" id="KW-0812">Transmembrane</keyword>
<feature type="region of interest" description="Disordered" evidence="9">
    <location>
        <begin position="786"/>
        <end position="842"/>
    </location>
</feature>
<keyword evidence="5" id="KW-0547">Nucleotide-binding</keyword>
<dbReference type="InterPro" id="IPR010929">
    <property type="entry name" value="PDR_CDR_ABC"/>
</dbReference>
<dbReference type="Proteomes" id="UP000310108">
    <property type="component" value="Unassembled WGS sequence"/>
</dbReference>
<dbReference type="EMBL" id="PJEX01000075">
    <property type="protein sequence ID" value="TKW56219.1"/>
    <property type="molecule type" value="Genomic_DNA"/>
</dbReference>
<dbReference type="PROSITE" id="PS50893">
    <property type="entry name" value="ABC_TRANSPORTER_2"/>
    <property type="match status" value="2"/>
</dbReference>
<evidence type="ECO:0000259" key="11">
    <source>
        <dbReference type="PROSITE" id="PS50893"/>
    </source>
</evidence>
<keyword evidence="3" id="KW-0813">Transport</keyword>
<dbReference type="InterPro" id="IPR027417">
    <property type="entry name" value="P-loop_NTPase"/>
</dbReference>
<dbReference type="OrthoDB" id="245989at2759"/>
<dbReference type="CDD" id="cd03232">
    <property type="entry name" value="ABCG_PDR_domain2"/>
    <property type="match status" value="1"/>
</dbReference>
<evidence type="ECO:0000256" key="3">
    <source>
        <dbReference type="ARBA" id="ARBA00022448"/>
    </source>
</evidence>
<evidence type="ECO:0000256" key="8">
    <source>
        <dbReference type="ARBA" id="ARBA00023136"/>
    </source>
</evidence>
<dbReference type="STRING" id="1306861.A0A4U6XKT0"/>
<evidence type="ECO:0000313" key="12">
    <source>
        <dbReference type="EMBL" id="TKW56219.1"/>
    </source>
</evidence>
<comment type="similarity">
    <text evidence="2">Belongs to the ABC transporter superfamily. ABCG family. PDR (TC 3.A.1.205) subfamily.</text>
</comment>
<dbReference type="Pfam" id="PF14510">
    <property type="entry name" value="ABC_trans_N"/>
    <property type="match status" value="1"/>
</dbReference>
<evidence type="ECO:0000256" key="2">
    <source>
        <dbReference type="ARBA" id="ARBA00006012"/>
    </source>
</evidence>
<feature type="compositionally biased region" description="Low complexity" evidence="9">
    <location>
        <begin position="818"/>
        <end position="827"/>
    </location>
</feature>
<feature type="transmembrane region" description="Helical" evidence="10">
    <location>
        <begin position="645"/>
        <end position="664"/>
    </location>
</feature>
<gene>
    <name evidence="12" type="primary">CDR4</name>
    <name evidence="12" type="ORF">CTA1_6217</name>
</gene>
<feature type="compositionally biased region" description="Polar residues" evidence="9">
    <location>
        <begin position="1"/>
        <end position="17"/>
    </location>
</feature>
<feature type="transmembrane region" description="Helical" evidence="10">
    <location>
        <begin position="1317"/>
        <end position="1337"/>
    </location>
</feature>
<feature type="transmembrane region" description="Helical" evidence="10">
    <location>
        <begin position="1273"/>
        <end position="1297"/>
    </location>
</feature>
<evidence type="ECO:0000256" key="9">
    <source>
        <dbReference type="SAM" id="MobiDB-lite"/>
    </source>
</evidence>
<feature type="transmembrane region" description="Helical" evidence="10">
    <location>
        <begin position="537"/>
        <end position="559"/>
    </location>
</feature>
<feature type="transmembrane region" description="Helical" evidence="10">
    <location>
        <begin position="1197"/>
        <end position="1217"/>
    </location>
</feature>
<dbReference type="InterPro" id="IPR029481">
    <property type="entry name" value="ABC_trans_N"/>
</dbReference>
<dbReference type="Pfam" id="PF19055">
    <property type="entry name" value="ABC2_membrane_7"/>
    <property type="match status" value="1"/>
</dbReference>
<evidence type="ECO:0000256" key="1">
    <source>
        <dbReference type="ARBA" id="ARBA00004141"/>
    </source>
</evidence>
<dbReference type="InterPro" id="IPR034003">
    <property type="entry name" value="ABCG_PDR_2"/>
</dbReference>
<dbReference type="Pfam" id="PF06422">
    <property type="entry name" value="PDR_CDR"/>
    <property type="match status" value="1"/>
</dbReference>
<dbReference type="SUPFAM" id="SSF52540">
    <property type="entry name" value="P-loop containing nucleoside triphosphate hydrolases"/>
    <property type="match status" value="2"/>
</dbReference>
<dbReference type="GO" id="GO:0140359">
    <property type="term" value="F:ABC-type transporter activity"/>
    <property type="evidence" value="ECO:0007669"/>
    <property type="project" value="InterPro"/>
</dbReference>
<feature type="region of interest" description="Disordered" evidence="9">
    <location>
        <begin position="1"/>
        <end position="39"/>
    </location>
</feature>